<proteinExistence type="inferred from homology"/>
<accession>A0ABV6U9X1</accession>
<protein>
    <submittedName>
        <fullName evidence="5">CDP-alcohol phosphatidyltransferase family protein</fullName>
        <ecNumber evidence="5">2.7.8.-</ecNumber>
    </submittedName>
</protein>
<dbReference type="Pfam" id="PF01066">
    <property type="entry name" value="CDP-OH_P_transf"/>
    <property type="match status" value="1"/>
</dbReference>
<dbReference type="InterPro" id="IPR000462">
    <property type="entry name" value="CDP-OH_P_trans"/>
</dbReference>
<evidence type="ECO:0000256" key="1">
    <source>
        <dbReference type="ARBA" id="ARBA00022679"/>
    </source>
</evidence>
<keyword evidence="4" id="KW-0812">Transmembrane</keyword>
<keyword evidence="6" id="KW-1185">Reference proteome</keyword>
<feature type="region of interest" description="Disordered" evidence="3">
    <location>
        <begin position="407"/>
        <end position="473"/>
    </location>
</feature>
<evidence type="ECO:0000256" key="2">
    <source>
        <dbReference type="RuleBase" id="RU003750"/>
    </source>
</evidence>
<feature type="compositionally biased region" description="Basic and acidic residues" evidence="3">
    <location>
        <begin position="418"/>
        <end position="455"/>
    </location>
</feature>
<dbReference type="Gene3D" id="1.20.120.1760">
    <property type="match status" value="1"/>
</dbReference>
<evidence type="ECO:0000313" key="5">
    <source>
        <dbReference type="EMBL" id="MFC0864967.1"/>
    </source>
</evidence>
<dbReference type="EC" id="2.7.8.-" evidence="5"/>
<dbReference type="RefSeq" id="WP_394303003.1">
    <property type="nucleotide sequence ID" value="NZ_JBHMQT010000044.1"/>
</dbReference>
<evidence type="ECO:0000256" key="4">
    <source>
        <dbReference type="SAM" id="Phobius"/>
    </source>
</evidence>
<reference evidence="5 6" key="1">
    <citation type="submission" date="2024-09" db="EMBL/GenBank/DDBJ databases">
        <authorList>
            <person name="Sun Q."/>
            <person name="Mori K."/>
        </authorList>
    </citation>
    <scope>NUCLEOTIDE SEQUENCE [LARGE SCALE GENOMIC DNA]</scope>
    <source>
        <strain evidence="5 6">TBRC 1851</strain>
    </source>
</reference>
<gene>
    <name evidence="5" type="ORF">ACFHYQ_21980</name>
</gene>
<dbReference type="EMBL" id="JBHMQT010000044">
    <property type="protein sequence ID" value="MFC0864967.1"/>
    <property type="molecule type" value="Genomic_DNA"/>
</dbReference>
<feature type="transmembrane region" description="Helical" evidence="4">
    <location>
        <begin position="281"/>
        <end position="307"/>
    </location>
</feature>
<name>A0ABV6U9X1_9ACTN</name>
<dbReference type="GO" id="GO:0016740">
    <property type="term" value="F:transferase activity"/>
    <property type="evidence" value="ECO:0007669"/>
    <property type="project" value="UniProtKB-KW"/>
</dbReference>
<dbReference type="InterPro" id="IPR048254">
    <property type="entry name" value="CDP_ALCOHOL_P_TRANSF_CS"/>
</dbReference>
<evidence type="ECO:0000313" key="6">
    <source>
        <dbReference type="Proteomes" id="UP001589870"/>
    </source>
</evidence>
<evidence type="ECO:0000256" key="3">
    <source>
        <dbReference type="SAM" id="MobiDB-lite"/>
    </source>
</evidence>
<sequence length="545" mass="56947">MNPGGDAVAVVLATTPAADLPCPDGASLLERLTRQLVTLPVRDVHVVARPDGTRPYAAGPYEVPHRLPDTMSDGLAEDLRVVAKTARTATSPVIVLVADVVAHTEALATLVAGPSRLTGAIVGPIVGATAEAGERSPLHPPVRTESGRVVSAGNSFHEVERADGVFGGVLQVGEAHLTSLAEVAEELADLAERRRLGRVSDAEVPDLLLAGLVRSGVPVRSVTVGALRCDRVADSAGAEMAISGLAGVDESRARLDAAVKTGDGFFTTFFVSSWSRHLVRLAAMLGLTPNAVTGISVGLALIAAIWFSDGHRTGLVVGAVALYLSFVLDCVDGQLARYTRRFSTLGGWLDGICDRLKEYVVLAGLAFGYQAQSGEPGGVWPLAVAAVILQVVRHMVDFSYAGAVADSGAGHTAGPRRPLAEPRDGPRDEPRDEPRDGLLLTEPRDEPRGGPDKPVRITTSQAGPSQALPGKVTSGEAAASVASPRARSAAYWLRKIIVLPIGERMALIAITAALFDARVTFLALLGWGVVALAYMSAGRIRRSFG</sequence>
<feature type="transmembrane region" description="Helical" evidence="4">
    <location>
        <begin position="521"/>
        <end position="540"/>
    </location>
</feature>
<comment type="similarity">
    <text evidence="2">Belongs to the CDP-alcohol phosphatidyltransferase class-I family.</text>
</comment>
<comment type="caution">
    <text evidence="5">The sequence shown here is derived from an EMBL/GenBank/DDBJ whole genome shotgun (WGS) entry which is preliminary data.</text>
</comment>
<dbReference type="Proteomes" id="UP001589870">
    <property type="component" value="Unassembled WGS sequence"/>
</dbReference>
<keyword evidence="4" id="KW-1133">Transmembrane helix</keyword>
<keyword evidence="4" id="KW-0472">Membrane</keyword>
<keyword evidence="1 2" id="KW-0808">Transferase</keyword>
<dbReference type="PROSITE" id="PS00379">
    <property type="entry name" value="CDP_ALCOHOL_P_TRANSF"/>
    <property type="match status" value="1"/>
</dbReference>
<feature type="transmembrane region" description="Helical" evidence="4">
    <location>
        <begin position="313"/>
        <end position="331"/>
    </location>
</feature>
<organism evidence="5 6">
    <name type="scientific">Sphaerimonospora cavernae</name>
    <dbReference type="NCBI Taxonomy" id="1740611"/>
    <lineage>
        <taxon>Bacteria</taxon>
        <taxon>Bacillati</taxon>
        <taxon>Actinomycetota</taxon>
        <taxon>Actinomycetes</taxon>
        <taxon>Streptosporangiales</taxon>
        <taxon>Streptosporangiaceae</taxon>
        <taxon>Sphaerimonospora</taxon>
    </lineage>
</organism>
<dbReference type="InterPro" id="IPR043130">
    <property type="entry name" value="CDP-OH_PTrfase_TM_dom"/>
</dbReference>